<reference evidence="1 2" key="1">
    <citation type="journal article" date="2016" name="Nat. Commun.">
        <title>Extremotolerant tardigrade genome and improved radiotolerance of human cultured cells by tardigrade-unique protein.</title>
        <authorList>
            <person name="Hashimoto T."/>
            <person name="Horikawa D.D."/>
            <person name="Saito Y."/>
            <person name="Kuwahara H."/>
            <person name="Kozuka-Hata H."/>
            <person name="Shin-I T."/>
            <person name="Minakuchi Y."/>
            <person name="Ohishi K."/>
            <person name="Motoyama A."/>
            <person name="Aizu T."/>
            <person name="Enomoto A."/>
            <person name="Kondo K."/>
            <person name="Tanaka S."/>
            <person name="Hara Y."/>
            <person name="Koshikawa S."/>
            <person name="Sagara H."/>
            <person name="Miura T."/>
            <person name="Yokobori S."/>
            <person name="Miyagawa K."/>
            <person name="Suzuki Y."/>
            <person name="Kubo T."/>
            <person name="Oyama M."/>
            <person name="Kohara Y."/>
            <person name="Fujiyama A."/>
            <person name="Arakawa K."/>
            <person name="Katayama T."/>
            <person name="Toyoda A."/>
            <person name="Kunieda T."/>
        </authorList>
    </citation>
    <scope>NUCLEOTIDE SEQUENCE [LARGE SCALE GENOMIC DNA]</scope>
    <source>
        <strain evidence="1 2">YOKOZUNA-1</strain>
    </source>
</reference>
<name>A0A1D1W3X7_RAMVA</name>
<comment type="caution">
    <text evidence="1">The sequence shown here is derived from an EMBL/GenBank/DDBJ whole genome shotgun (WGS) entry which is preliminary data.</text>
</comment>
<evidence type="ECO:0000313" key="1">
    <source>
        <dbReference type="EMBL" id="GAV06104.1"/>
    </source>
</evidence>
<sequence length="173" mass="19644">MDTRVVLDYDWLIINQKPYIKQLAFCVVDEKSGRKDDNSHMFTFELPPTAAEHGRDAFTQADLVVERILRSARGSGCFSALFDSYLTTKPADVYFYAKSLQKCHLLENSIPNVQNLEDLGCSRLDQLTDKEHTIQNKAELFAGWLHDQKSETSSPPAPSDAAWIWNTSKPTFL</sequence>
<keyword evidence="2" id="KW-1185">Reference proteome</keyword>
<evidence type="ECO:0000313" key="2">
    <source>
        <dbReference type="Proteomes" id="UP000186922"/>
    </source>
</evidence>
<organism evidence="1 2">
    <name type="scientific">Ramazzottius varieornatus</name>
    <name type="common">Water bear</name>
    <name type="synonym">Tardigrade</name>
    <dbReference type="NCBI Taxonomy" id="947166"/>
    <lineage>
        <taxon>Eukaryota</taxon>
        <taxon>Metazoa</taxon>
        <taxon>Ecdysozoa</taxon>
        <taxon>Tardigrada</taxon>
        <taxon>Eutardigrada</taxon>
        <taxon>Parachela</taxon>
        <taxon>Hypsibioidea</taxon>
        <taxon>Ramazzottiidae</taxon>
        <taxon>Ramazzottius</taxon>
    </lineage>
</organism>
<accession>A0A1D1W3X7</accession>
<gene>
    <name evidence="1" type="primary">RvY_16136-1</name>
    <name evidence="1" type="synonym">RvY_16136.1</name>
    <name evidence="1" type="ORF">RvY_16136</name>
</gene>
<protein>
    <submittedName>
        <fullName evidence="1">Uncharacterized protein</fullName>
    </submittedName>
</protein>
<proteinExistence type="predicted"/>
<dbReference type="Proteomes" id="UP000186922">
    <property type="component" value="Unassembled WGS sequence"/>
</dbReference>
<dbReference type="EMBL" id="BDGG01000013">
    <property type="protein sequence ID" value="GAV06104.1"/>
    <property type="molecule type" value="Genomic_DNA"/>
</dbReference>
<dbReference type="AlphaFoldDB" id="A0A1D1W3X7"/>